<proteinExistence type="predicted"/>
<evidence type="ECO:0000313" key="2">
    <source>
        <dbReference type="EMBL" id="MTD53082.1"/>
    </source>
</evidence>
<organism evidence="2 3">
    <name type="scientific">Amycolatopsis pithecellobii</name>
    <dbReference type="NCBI Taxonomy" id="664692"/>
    <lineage>
        <taxon>Bacteria</taxon>
        <taxon>Bacillati</taxon>
        <taxon>Actinomycetota</taxon>
        <taxon>Actinomycetes</taxon>
        <taxon>Pseudonocardiales</taxon>
        <taxon>Pseudonocardiaceae</taxon>
        <taxon>Amycolatopsis</taxon>
    </lineage>
</organism>
<dbReference type="AlphaFoldDB" id="A0A6N7YM14"/>
<feature type="transmembrane region" description="Helical" evidence="1">
    <location>
        <begin position="78"/>
        <end position="98"/>
    </location>
</feature>
<keyword evidence="3" id="KW-1185">Reference proteome</keyword>
<name>A0A6N7YM14_9PSEU</name>
<dbReference type="RefSeq" id="WP_154755323.1">
    <property type="nucleotide sequence ID" value="NZ_WMBA01000003.1"/>
</dbReference>
<keyword evidence="1" id="KW-1133">Transmembrane helix</keyword>
<dbReference type="EMBL" id="WMBA01000003">
    <property type="protein sequence ID" value="MTD53082.1"/>
    <property type="molecule type" value="Genomic_DNA"/>
</dbReference>
<keyword evidence="1" id="KW-0812">Transmembrane</keyword>
<dbReference type="Proteomes" id="UP000440096">
    <property type="component" value="Unassembled WGS sequence"/>
</dbReference>
<evidence type="ECO:0000313" key="3">
    <source>
        <dbReference type="Proteomes" id="UP000440096"/>
    </source>
</evidence>
<feature type="transmembrane region" description="Helical" evidence="1">
    <location>
        <begin position="14"/>
        <end position="33"/>
    </location>
</feature>
<dbReference type="Pfam" id="PF19545">
    <property type="entry name" value="DUF6069"/>
    <property type="match status" value="1"/>
</dbReference>
<feature type="transmembrane region" description="Helical" evidence="1">
    <location>
        <begin position="104"/>
        <end position="125"/>
    </location>
</feature>
<reference evidence="2 3" key="1">
    <citation type="submission" date="2019-11" db="EMBL/GenBank/DDBJ databases">
        <title>Draft genome of Amycolatopsis RM579.</title>
        <authorList>
            <person name="Duangmal K."/>
            <person name="Mingma R."/>
        </authorList>
    </citation>
    <scope>NUCLEOTIDE SEQUENCE [LARGE SCALE GENOMIC DNA]</scope>
    <source>
        <strain evidence="2 3">RM579</strain>
    </source>
</reference>
<dbReference type="OrthoDB" id="3637804at2"/>
<protein>
    <submittedName>
        <fullName evidence="2">Uncharacterized protein</fullName>
    </submittedName>
</protein>
<gene>
    <name evidence="2" type="ORF">GKO32_03690</name>
</gene>
<evidence type="ECO:0000256" key="1">
    <source>
        <dbReference type="SAM" id="Phobius"/>
    </source>
</evidence>
<sequence>MTVTTPSTTSARTIALRLGVAAMIALVANAAIALATSQFDDGGIGAGLAPTEYLPLTLIGIVLGAVGWTLLARYAPRALRVVVPVALVLTWIPDVLLLNTGATPGNVIGLMAMHVVVTIAVVAAFRGHRPESASPAR</sequence>
<comment type="caution">
    <text evidence="2">The sequence shown here is derived from an EMBL/GenBank/DDBJ whole genome shotgun (WGS) entry which is preliminary data.</text>
</comment>
<accession>A0A6N7YM14</accession>
<keyword evidence="1" id="KW-0472">Membrane</keyword>
<dbReference type="InterPro" id="IPR045713">
    <property type="entry name" value="DUF6069"/>
</dbReference>
<feature type="transmembrane region" description="Helical" evidence="1">
    <location>
        <begin position="53"/>
        <end position="71"/>
    </location>
</feature>